<dbReference type="SUPFAM" id="SSF52954">
    <property type="entry name" value="Class II aaRS ABD-related"/>
    <property type="match status" value="1"/>
</dbReference>
<protein>
    <recommendedName>
        <fullName evidence="1">Anticodon-binding domain-containing protein</fullName>
    </recommendedName>
</protein>
<organism evidence="2 3">
    <name type="scientific">Stephania cephalantha</name>
    <dbReference type="NCBI Taxonomy" id="152367"/>
    <lineage>
        <taxon>Eukaryota</taxon>
        <taxon>Viridiplantae</taxon>
        <taxon>Streptophyta</taxon>
        <taxon>Embryophyta</taxon>
        <taxon>Tracheophyta</taxon>
        <taxon>Spermatophyta</taxon>
        <taxon>Magnoliopsida</taxon>
        <taxon>Ranunculales</taxon>
        <taxon>Menispermaceae</taxon>
        <taxon>Menispermoideae</taxon>
        <taxon>Cissampelideae</taxon>
        <taxon>Stephania</taxon>
    </lineage>
</organism>
<proteinExistence type="predicted"/>
<dbReference type="InterPro" id="IPR004154">
    <property type="entry name" value="Anticodon-bd"/>
</dbReference>
<dbReference type="Pfam" id="PF03129">
    <property type="entry name" value="HGTP_anticodon"/>
    <property type="match status" value="1"/>
</dbReference>
<dbReference type="Proteomes" id="UP001419268">
    <property type="component" value="Unassembled WGS sequence"/>
</dbReference>
<dbReference type="AlphaFoldDB" id="A0AAP0HTV1"/>
<keyword evidence="3" id="KW-1185">Reference proteome</keyword>
<sequence>MFQQNNPDQSPVKNPPALLTWRHVGFHGRARATPPHPPPHWSSSSSSRYLSVARGASISRNQSASTARGKVSVVLSPPPPLVVFFLALSLCRGTSVARGASILRSRAGVCHGERLPKLIRNAEKQIKIPVMAVVGPKELEMRSVTVRSRFGGEAGTMKLDDFLSRIKDAIERRSSF</sequence>
<evidence type="ECO:0000313" key="2">
    <source>
        <dbReference type="EMBL" id="KAK9101188.1"/>
    </source>
</evidence>
<gene>
    <name evidence="2" type="ORF">Scep_024618</name>
</gene>
<reference evidence="2 3" key="1">
    <citation type="submission" date="2024-01" db="EMBL/GenBank/DDBJ databases">
        <title>Genome assemblies of Stephania.</title>
        <authorList>
            <person name="Yang L."/>
        </authorList>
    </citation>
    <scope>NUCLEOTIDE SEQUENCE [LARGE SCALE GENOMIC DNA]</scope>
    <source>
        <strain evidence="2">JXDWG</strain>
        <tissue evidence="2">Leaf</tissue>
    </source>
</reference>
<dbReference type="EMBL" id="JBBNAG010000010">
    <property type="protein sequence ID" value="KAK9101188.1"/>
    <property type="molecule type" value="Genomic_DNA"/>
</dbReference>
<name>A0AAP0HTV1_9MAGN</name>
<accession>A0AAP0HTV1</accession>
<dbReference type="InterPro" id="IPR036621">
    <property type="entry name" value="Anticodon-bd_dom_sf"/>
</dbReference>
<dbReference type="Gene3D" id="3.40.50.800">
    <property type="entry name" value="Anticodon-binding domain"/>
    <property type="match status" value="1"/>
</dbReference>
<comment type="caution">
    <text evidence="2">The sequence shown here is derived from an EMBL/GenBank/DDBJ whole genome shotgun (WGS) entry which is preliminary data.</text>
</comment>
<feature type="domain" description="Anticodon-binding" evidence="1">
    <location>
        <begin position="112"/>
        <end position="168"/>
    </location>
</feature>
<evidence type="ECO:0000259" key="1">
    <source>
        <dbReference type="Pfam" id="PF03129"/>
    </source>
</evidence>
<evidence type="ECO:0000313" key="3">
    <source>
        <dbReference type="Proteomes" id="UP001419268"/>
    </source>
</evidence>